<dbReference type="EMBL" id="ATLV01025785">
    <property type="status" value="NOT_ANNOTATED_CDS"/>
    <property type="molecule type" value="Genomic_DNA"/>
</dbReference>
<dbReference type="Proteomes" id="UP000030765">
    <property type="component" value="Unassembled WGS sequence"/>
</dbReference>
<evidence type="ECO:0000313" key="4">
    <source>
        <dbReference type="Proteomes" id="UP000030765"/>
    </source>
</evidence>
<evidence type="ECO:0000313" key="2">
    <source>
        <dbReference type="EMBL" id="KFB52604.1"/>
    </source>
</evidence>
<proteinExistence type="predicted"/>
<dbReference type="EMBL" id="KE525400">
    <property type="protein sequence ID" value="KFB52604.1"/>
    <property type="molecule type" value="Genomic_DNA"/>
</dbReference>
<evidence type="ECO:0000313" key="3">
    <source>
        <dbReference type="EnsemblMetazoa" id="ASIC020853-PA"/>
    </source>
</evidence>
<sequence>MPTDPFGYTPRPRILQHKYTHFPRYPVVEGKLNPSNSKRSRRLRRVSGGFHRWKKGAGFGKGAGARQPHARSEMQHSQETGRPRDDDDSARRGETTKVQSRQKFCRVALNTGALFLAFPGGVCRWLARSPASSWSPLLGTRGFAQPADRMQEPKVYRAQHCVDAGKERQKARDFV</sequence>
<reference evidence="2 4" key="1">
    <citation type="journal article" date="2014" name="BMC Genomics">
        <title>Genome sequence of Anopheles sinensis provides insight into genetics basis of mosquito competence for malaria parasites.</title>
        <authorList>
            <person name="Zhou D."/>
            <person name="Zhang D."/>
            <person name="Ding G."/>
            <person name="Shi L."/>
            <person name="Hou Q."/>
            <person name="Ye Y."/>
            <person name="Xu Y."/>
            <person name="Zhou H."/>
            <person name="Xiong C."/>
            <person name="Li S."/>
            <person name="Yu J."/>
            <person name="Hong S."/>
            <person name="Yu X."/>
            <person name="Zou P."/>
            <person name="Chen C."/>
            <person name="Chang X."/>
            <person name="Wang W."/>
            <person name="Lv Y."/>
            <person name="Sun Y."/>
            <person name="Ma L."/>
            <person name="Shen B."/>
            <person name="Zhu C."/>
        </authorList>
    </citation>
    <scope>NUCLEOTIDE SEQUENCE [LARGE SCALE GENOMIC DNA]</scope>
</reference>
<feature type="compositionally biased region" description="Basic and acidic residues" evidence="1">
    <location>
        <begin position="70"/>
        <end position="95"/>
    </location>
</feature>
<evidence type="ECO:0000256" key="1">
    <source>
        <dbReference type="SAM" id="MobiDB-lite"/>
    </source>
</evidence>
<dbReference type="AlphaFoldDB" id="A0A084WQW0"/>
<name>A0A084WQW0_ANOSI</name>
<dbReference type="EnsemblMetazoa" id="ASIC020853-RA">
    <property type="protein sequence ID" value="ASIC020853-PA"/>
    <property type="gene ID" value="ASIC020853"/>
</dbReference>
<reference evidence="3" key="2">
    <citation type="submission" date="2020-05" db="UniProtKB">
        <authorList>
            <consortium name="EnsemblMetazoa"/>
        </authorList>
    </citation>
    <scope>IDENTIFICATION</scope>
</reference>
<feature type="region of interest" description="Disordered" evidence="1">
    <location>
        <begin position="52"/>
        <end position="100"/>
    </location>
</feature>
<gene>
    <name evidence="2" type="ORF">ZHAS_00020853</name>
</gene>
<dbReference type="VEuPathDB" id="VectorBase:ASIC020853"/>
<accession>A0A084WQW0</accession>
<keyword evidence="4" id="KW-1185">Reference proteome</keyword>
<dbReference type="EMBL" id="ATLV01025784">
    <property type="status" value="NOT_ANNOTATED_CDS"/>
    <property type="molecule type" value="Genomic_DNA"/>
</dbReference>
<protein>
    <submittedName>
        <fullName evidence="2 3">Uncharacterized protein</fullName>
    </submittedName>
</protein>
<organism evidence="2">
    <name type="scientific">Anopheles sinensis</name>
    <name type="common">Mosquito</name>
    <dbReference type="NCBI Taxonomy" id="74873"/>
    <lineage>
        <taxon>Eukaryota</taxon>
        <taxon>Metazoa</taxon>
        <taxon>Ecdysozoa</taxon>
        <taxon>Arthropoda</taxon>
        <taxon>Hexapoda</taxon>
        <taxon>Insecta</taxon>
        <taxon>Pterygota</taxon>
        <taxon>Neoptera</taxon>
        <taxon>Endopterygota</taxon>
        <taxon>Diptera</taxon>
        <taxon>Nematocera</taxon>
        <taxon>Culicoidea</taxon>
        <taxon>Culicidae</taxon>
        <taxon>Anophelinae</taxon>
        <taxon>Anopheles</taxon>
    </lineage>
</organism>